<dbReference type="KEGG" id="bcoh:BC6307_06915"/>
<dbReference type="Proteomes" id="UP000215224">
    <property type="component" value="Chromosome"/>
</dbReference>
<keyword evidence="3" id="KW-1185">Reference proteome</keyword>
<dbReference type="InterPro" id="IPR023809">
    <property type="entry name" value="Thiopep_bacteriocin_synth_dom"/>
</dbReference>
<dbReference type="Pfam" id="PF14028">
    <property type="entry name" value="Lant_dehydr_C"/>
    <property type="match status" value="1"/>
</dbReference>
<evidence type="ECO:0000313" key="3">
    <source>
        <dbReference type="Proteomes" id="UP000215224"/>
    </source>
</evidence>
<accession>A0A223KNU9</accession>
<gene>
    <name evidence="2" type="ORF">BC6307_06915</name>
</gene>
<dbReference type="AlphaFoldDB" id="A0A223KNU9"/>
<sequence>MDKKWTSFHLYYHSFDQLDILLLELIEPVMEQLNIDWFFIRYWYGGPHIRVRMLHVNEEEKRYISEKFRSYLDTHPSNEKLDVAQFYKQYSKYFSLENINSRNVEWYENNSVVESEYVPEINRYGGLKGIEINEDYFISNTKLTVKVLQSSNNHRFFLALDSFFISLMIMEKEGVMSTDSFIQYTKKSVTQKEAVNQATFLFDRHKEHLIKRYKRINHILGREANSHVQLYVTNYYHLFHNLVKMMKLHKLPKDQLITVLTSQMHMYCNRLGLSPYKEMLLYKLCEKVFSLNKREVLE</sequence>
<dbReference type="RefSeq" id="WP_066415890.1">
    <property type="nucleotide sequence ID" value="NZ_CP018866.1"/>
</dbReference>
<reference evidence="2 3" key="1">
    <citation type="submission" date="2016-12" db="EMBL/GenBank/DDBJ databases">
        <title>The whole genome sequencing and assembly of Bacillus cohnii DSM 6307T strain.</title>
        <authorList>
            <person name="Lee Y.-J."/>
            <person name="Yi H."/>
            <person name="Bahn Y.-S."/>
            <person name="Kim J.F."/>
            <person name="Lee D.-W."/>
        </authorList>
    </citation>
    <scope>NUCLEOTIDE SEQUENCE [LARGE SCALE GENOMIC DNA]</scope>
    <source>
        <strain evidence="2 3">DSM 6307</strain>
    </source>
</reference>
<dbReference type="STRING" id="1314751.GCA_001591425_02205"/>
<dbReference type="EMBL" id="CP018866">
    <property type="protein sequence ID" value="AST91028.1"/>
    <property type="molecule type" value="Genomic_DNA"/>
</dbReference>
<organism evidence="2 3">
    <name type="scientific">Sutcliffiella cohnii</name>
    <dbReference type="NCBI Taxonomy" id="33932"/>
    <lineage>
        <taxon>Bacteria</taxon>
        <taxon>Bacillati</taxon>
        <taxon>Bacillota</taxon>
        <taxon>Bacilli</taxon>
        <taxon>Bacillales</taxon>
        <taxon>Bacillaceae</taxon>
        <taxon>Sutcliffiella</taxon>
    </lineage>
</organism>
<evidence type="ECO:0000313" key="2">
    <source>
        <dbReference type="EMBL" id="AST91028.1"/>
    </source>
</evidence>
<proteinExistence type="predicted"/>
<dbReference type="NCBIfam" id="TIGR03891">
    <property type="entry name" value="thiopep_ocin"/>
    <property type="match status" value="1"/>
</dbReference>
<evidence type="ECO:0000259" key="1">
    <source>
        <dbReference type="Pfam" id="PF14028"/>
    </source>
</evidence>
<protein>
    <recommendedName>
        <fullName evidence="1">Thiopeptide-type bacteriocin biosynthesis domain-containing protein</fullName>
    </recommendedName>
</protein>
<name>A0A223KNU9_9BACI</name>
<feature type="domain" description="Thiopeptide-type bacteriocin biosynthesis" evidence="1">
    <location>
        <begin position="5"/>
        <end position="288"/>
    </location>
</feature>